<keyword evidence="4" id="KW-1185">Reference proteome</keyword>
<evidence type="ECO:0008006" key="5">
    <source>
        <dbReference type="Google" id="ProtNLM"/>
    </source>
</evidence>
<organism evidence="3 4">
    <name type="scientific">Subtercola frigoramans</name>
    <dbReference type="NCBI Taxonomy" id="120298"/>
    <lineage>
        <taxon>Bacteria</taxon>
        <taxon>Bacillati</taxon>
        <taxon>Actinomycetota</taxon>
        <taxon>Actinomycetes</taxon>
        <taxon>Micrococcales</taxon>
        <taxon>Microbacteriaceae</taxon>
        <taxon>Subtercola</taxon>
    </lineage>
</organism>
<reference evidence="3 4" key="1">
    <citation type="submission" date="2021-01" db="EMBL/GenBank/DDBJ databases">
        <title>Sequencing the genomes of 1000 actinobacteria strains.</title>
        <authorList>
            <person name="Klenk H.-P."/>
        </authorList>
    </citation>
    <scope>NUCLEOTIDE SEQUENCE [LARGE SCALE GENOMIC DNA]</scope>
    <source>
        <strain evidence="3 4">DSM 13057</strain>
    </source>
</reference>
<keyword evidence="2" id="KW-1133">Transmembrane helix</keyword>
<sequence>MPRDTDDDALSWGDENDPSYAFDSRAAAKAPTAPDAPAVVAAPDTVPAAEPAPLVTPPSADAAKAAAALTAANEAAVADARVKQAEAAEDAAADDELAAAEKAGAQLSSPALIAFGVIGGVYLLYTVGWLVVFTRTWLAPTGLAEIVQDMQGVLAIAAPSLWFLATLLLGARRRVAVRLLWLIIGVLVLIPWPFITGR</sequence>
<keyword evidence="2" id="KW-0472">Membrane</keyword>
<proteinExistence type="predicted"/>
<dbReference type="RefSeq" id="WP_205110495.1">
    <property type="nucleotide sequence ID" value="NZ_BAAAHT010000014.1"/>
</dbReference>
<feature type="transmembrane region" description="Helical" evidence="2">
    <location>
        <begin position="176"/>
        <end position="195"/>
    </location>
</feature>
<comment type="caution">
    <text evidence="3">The sequence shown here is derived from an EMBL/GenBank/DDBJ whole genome shotgun (WGS) entry which is preliminary data.</text>
</comment>
<name>A0ABS2L8A8_9MICO</name>
<keyword evidence="2" id="KW-0812">Transmembrane</keyword>
<feature type="transmembrane region" description="Helical" evidence="2">
    <location>
        <begin position="111"/>
        <end position="132"/>
    </location>
</feature>
<evidence type="ECO:0000256" key="2">
    <source>
        <dbReference type="SAM" id="Phobius"/>
    </source>
</evidence>
<dbReference type="EMBL" id="JAFBBU010000001">
    <property type="protein sequence ID" value="MBM7473224.1"/>
    <property type="molecule type" value="Genomic_DNA"/>
</dbReference>
<evidence type="ECO:0000313" key="3">
    <source>
        <dbReference type="EMBL" id="MBM7473224.1"/>
    </source>
</evidence>
<dbReference type="Proteomes" id="UP000776164">
    <property type="component" value="Unassembled WGS sequence"/>
</dbReference>
<feature type="compositionally biased region" description="Acidic residues" evidence="1">
    <location>
        <begin position="1"/>
        <end position="17"/>
    </location>
</feature>
<evidence type="ECO:0000313" key="4">
    <source>
        <dbReference type="Proteomes" id="UP000776164"/>
    </source>
</evidence>
<feature type="compositionally biased region" description="Low complexity" evidence="1">
    <location>
        <begin position="27"/>
        <end position="53"/>
    </location>
</feature>
<accession>A0ABS2L8A8</accession>
<feature type="transmembrane region" description="Helical" evidence="2">
    <location>
        <begin position="152"/>
        <end position="169"/>
    </location>
</feature>
<feature type="region of interest" description="Disordered" evidence="1">
    <location>
        <begin position="1"/>
        <end position="57"/>
    </location>
</feature>
<protein>
    <recommendedName>
        <fullName evidence="5">DNA polymerase III subunit gamma/tau</fullName>
    </recommendedName>
</protein>
<evidence type="ECO:0000256" key="1">
    <source>
        <dbReference type="SAM" id="MobiDB-lite"/>
    </source>
</evidence>
<gene>
    <name evidence="3" type="ORF">JOE66_002858</name>
</gene>